<keyword evidence="2" id="KW-0472">Membrane</keyword>
<dbReference type="RefSeq" id="WP_285853711.1">
    <property type="nucleotide sequence ID" value="NZ_JAMBON010000015.1"/>
</dbReference>
<evidence type="ECO:0000256" key="1">
    <source>
        <dbReference type="SAM" id="MobiDB-lite"/>
    </source>
</evidence>
<dbReference type="Pfam" id="PF19893">
    <property type="entry name" value="DUF6366"/>
    <property type="match status" value="1"/>
</dbReference>
<keyword evidence="4" id="KW-1185">Reference proteome</keyword>
<feature type="transmembrane region" description="Helical" evidence="2">
    <location>
        <begin position="43"/>
        <end position="63"/>
    </location>
</feature>
<name>A0ABW4HN68_9BACI</name>
<feature type="compositionally biased region" description="Basic and acidic residues" evidence="1">
    <location>
        <begin position="1"/>
        <end position="24"/>
    </location>
</feature>
<dbReference type="InterPro" id="IPR045946">
    <property type="entry name" value="DUF6366"/>
</dbReference>
<dbReference type="EMBL" id="JBHUDE010000005">
    <property type="protein sequence ID" value="MFD1606289.1"/>
    <property type="molecule type" value="Genomic_DNA"/>
</dbReference>
<keyword evidence="2" id="KW-1133">Transmembrane helix</keyword>
<proteinExistence type="predicted"/>
<evidence type="ECO:0000313" key="3">
    <source>
        <dbReference type="EMBL" id="MFD1606289.1"/>
    </source>
</evidence>
<evidence type="ECO:0000256" key="2">
    <source>
        <dbReference type="SAM" id="Phobius"/>
    </source>
</evidence>
<sequence length="65" mass="7274">MDINNEKKSPENMREELRQKEVKHPASSMKGNNLADLVGGANWKISGIIILLLIGILGLVWLFTK</sequence>
<feature type="region of interest" description="Disordered" evidence="1">
    <location>
        <begin position="1"/>
        <end position="27"/>
    </location>
</feature>
<organism evidence="3 4">
    <name type="scientific">Oceanobacillus luteolus</name>
    <dbReference type="NCBI Taxonomy" id="1274358"/>
    <lineage>
        <taxon>Bacteria</taxon>
        <taxon>Bacillati</taxon>
        <taxon>Bacillota</taxon>
        <taxon>Bacilli</taxon>
        <taxon>Bacillales</taxon>
        <taxon>Bacillaceae</taxon>
        <taxon>Oceanobacillus</taxon>
    </lineage>
</organism>
<gene>
    <name evidence="3" type="ORF">ACFSBH_01215</name>
</gene>
<protein>
    <submittedName>
        <fullName evidence="3">DUF6366 family protein</fullName>
    </submittedName>
</protein>
<dbReference type="Proteomes" id="UP001597221">
    <property type="component" value="Unassembled WGS sequence"/>
</dbReference>
<keyword evidence="2" id="KW-0812">Transmembrane</keyword>
<comment type="caution">
    <text evidence="3">The sequence shown here is derived from an EMBL/GenBank/DDBJ whole genome shotgun (WGS) entry which is preliminary data.</text>
</comment>
<accession>A0ABW4HN68</accession>
<evidence type="ECO:0000313" key="4">
    <source>
        <dbReference type="Proteomes" id="UP001597221"/>
    </source>
</evidence>
<reference evidence="4" key="1">
    <citation type="journal article" date="2019" name="Int. J. Syst. Evol. Microbiol.">
        <title>The Global Catalogue of Microorganisms (GCM) 10K type strain sequencing project: providing services to taxonomists for standard genome sequencing and annotation.</title>
        <authorList>
            <consortium name="The Broad Institute Genomics Platform"/>
            <consortium name="The Broad Institute Genome Sequencing Center for Infectious Disease"/>
            <person name="Wu L."/>
            <person name="Ma J."/>
        </authorList>
    </citation>
    <scope>NUCLEOTIDE SEQUENCE [LARGE SCALE GENOMIC DNA]</scope>
    <source>
        <strain evidence="4">CGMCC 1.12376</strain>
    </source>
</reference>